<sequence>MAPIRTLYSESTDAKNFQGRGYKLDSRERELEFQCNELLLETELFANKCSEFRNAKALAEARSDVITKELEKKNDKILHLQKKLNRYINDKNQNDLIKKQLKEEIKDNVMAFQ</sequence>
<proteinExistence type="predicted"/>
<dbReference type="OrthoDB" id="2376275at2759"/>
<dbReference type="AlphaFoldDB" id="A0A9N9FZM8"/>
<gene>
    <name evidence="1" type="ORF">ALEPTO_LOCUS6837</name>
</gene>
<dbReference type="EMBL" id="CAJVPS010002561">
    <property type="protein sequence ID" value="CAG8571544.1"/>
    <property type="molecule type" value="Genomic_DNA"/>
</dbReference>
<evidence type="ECO:0000313" key="2">
    <source>
        <dbReference type="Proteomes" id="UP000789508"/>
    </source>
</evidence>
<organism evidence="1 2">
    <name type="scientific">Ambispora leptoticha</name>
    <dbReference type="NCBI Taxonomy" id="144679"/>
    <lineage>
        <taxon>Eukaryota</taxon>
        <taxon>Fungi</taxon>
        <taxon>Fungi incertae sedis</taxon>
        <taxon>Mucoromycota</taxon>
        <taxon>Glomeromycotina</taxon>
        <taxon>Glomeromycetes</taxon>
        <taxon>Archaeosporales</taxon>
        <taxon>Ambisporaceae</taxon>
        <taxon>Ambispora</taxon>
    </lineage>
</organism>
<dbReference type="Proteomes" id="UP000789508">
    <property type="component" value="Unassembled WGS sequence"/>
</dbReference>
<evidence type="ECO:0000313" key="1">
    <source>
        <dbReference type="EMBL" id="CAG8571544.1"/>
    </source>
</evidence>
<protein>
    <submittedName>
        <fullName evidence="1">238_t:CDS:1</fullName>
    </submittedName>
</protein>
<comment type="caution">
    <text evidence="1">The sequence shown here is derived from an EMBL/GenBank/DDBJ whole genome shotgun (WGS) entry which is preliminary data.</text>
</comment>
<reference evidence="1" key="1">
    <citation type="submission" date="2021-06" db="EMBL/GenBank/DDBJ databases">
        <authorList>
            <person name="Kallberg Y."/>
            <person name="Tangrot J."/>
            <person name="Rosling A."/>
        </authorList>
    </citation>
    <scope>NUCLEOTIDE SEQUENCE</scope>
    <source>
        <strain evidence="1">FL130A</strain>
    </source>
</reference>
<name>A0A9N9FZM8_9GLOM</name>
<accession>A0A9N9FZM8</accession>
<keyword evidence="2" id="KW-1185">Reference proteome</keyword>